<protein>
    <submittedName>
        <fullName evidence="1">DUF1249 domain-containing protein</fullName>
    </submittedName>
</protein>
<dbReference type="RefSeq" id="WP_376864876.1">
    <property type="nucleotide sequence ID" value="NZ_JBHRYB010000003.1"/>
</dbReference>
<dbReference type="EMBL" id="JBHRYB010000003">
    <property type="protein sequence ID" value="MFC3679218.1"/>
    <property type="molecule type" value="Genomic_DNA"/>
</dbReference>
<proteinExistence type="predicted"/>
<dbReference type="Proteomes" id="UP001595722">
    <property type="component" value="Unassembled WGS sequence"/>
</dbReference>
<dbReference type="Pfam" id="PF06853">
    <property type="entry name" value="DUF1249"/>
    <property type="match status" value="1"/>
</dbReference>
<name>A0ABV7VP19_9GAMM</name>
<comment type="caution">
    <text evidence="1">The sequence shown here is derived from an EMBL/GenBank/DDBJ whole genome shotgun (WGS) entry which is preliminary data.</text>
</comment>
<sequence length="153" mass="18100">MLKKKRYVPDLQQLSSLAEKNYLRFLKLFPDMEAGAERVFVISSGSSHQARVVIRVEEVHPYTTMLQLVQQGLSPEWIQPPRMQVRLYHDANMAEVLSYQNQRRFEGRYQYPNPTMRLPDEKLQLNRFLADWLDHCLQYGHVDTAFEFLPDLS</sequence>
<accession>A0ABV7VP19</accession>
<organism evidence="1 2">
    <name type="scientific">Bacterioplanoides pacificum</name>
    <dbReference type="NCBI Taxonomy" id="1171596"/>
    <lineage>
        <taxon>Bacteria</taxon>
        <taxon>Pseudomonadati</taxon>
        <taxon>Pseudomonadota</taxon>
        <taxon>Gammaproteobacteria</taxon>
        <taxon>Oceanospirillales</taxon>
        <taxon>Oceanospirillaceae</taxon>
        <taxon>Bacterioplanoides</taxon>
    </lineage>
</organism>
<gene>
    <name evidence="1" type="ORF">ACFOMG_03725</name>
</gene>
<dbReference type="PANTHER" id="PTHR38774">
    <property type="entry name" value="CYTOPLASMIC PROTEIN-RELATED"/>
    <property type="match status" value="1"/>
</dbReference>
<dbReference type="InterPro" id="IPR009659">
    <property type="entry name" value="DUF1249"/>
</dbReference>
<evidence type="ECO:0000313" key="1">
    <source>
        <dbReference type="EMBL" id="MFC3679218.1"/>
    </source>
</evidence>
<reference evidence="2" key="1">
    <citation type="journal article" date="2019" name="Int. J. Syst. Evol. Microbiol.">
        <title>The Global Catalogue of Microorganisms (GCM) 10K type strain sequencing project: providing services to taxonomists for standard genome sequencing and annotation.</title>
        <authorList>
            <consortium name="The Broad Institute Genomics Platform"/>
            <consortium name="The Broad Institute Genome Sequencing Center for Infectious Disease"/>
            <person name="Wu L."/>
            <person name="Ma J."/>
        </authorList>
    </citation>
    <scope>NUCLEOTIDE SEQUENCE [LARGE SCALE GENOMIC DNA]</scope>
    <source>
        <strain evidence="2">KCTC 42424</strain>
    </source>
</reference>
<keyword evidence="2" id="KW-1185">Reference proteome</keyword>
<evidence type="ECO:0000313" key="2">
    <source>
        <dbReference type="Proteomes" id="UP001595722"/>
    </source>
</evidence>
<dbReference type="PANTHER" id="PTHR38774:SF1">
    <property type="entry name" value="CYTOPLASMIC PROTEIN"/>
    <property type="match status" value="1"/>
</dbReference>